<keyword evidence="5" id="KW-1185">Reference proteome</keyword>
<comment type="caution">
    <text evidence="4">The sequence shown here is derived from an EMBL/GenBank/DDBJ whole genome shotgun (WGS) entry which is preliminary data.</text>
</comment>
<dbReference type="GO" id="GO:0030544">
    <property type="term" value="F:Hsp70 protein binding"/>
    <property type="evidence" value="ECO:0007669"/>
    <property type="project" value="TreeGrafter"/>
</dbReference>
<feature type="compositionally biased region" description="Low complexity" evidence="1">
    <location>
        <begin position="31"/>
        <end position="44"/>
    </location>
</feature>
<protein>
    <recommendedName>
        <fullName evidence="3">J domain-containing protein</fullName>
    </recommendedName>
</protein>
<dbReference type="GeneID" id="25259593"/>
<dbReference type="Pfam" id="PF00226">
    <property type="entry name" value="DnaJ"/>
    <property type="match status" value="1"/>
</dbReference>
<dbReference type="InterPro" id="IPR036869">
    <property type="entry name" value="J_dom_sf"/>
</dbReference>
<feature type="domain" description="J" evidence="3">
    <location>
        <begin position="60"/>
        <end position="124"/>
    </location>
</feature>
<evidence type="ECO:0000313" key="4">
    <source>
        <dbReference type="EMBL" id="KGG51519.1"/>
    </source>
</evidence>
<gene>
    <name evidence="4" type="ORF">DI09_32p40</name>
</gene>
<dbReference type="GO" id="GO:0005789">
    <property type="term" value="C:endoplasmic reticulum membrane"/>
    <property type="evidence" value="ECO:0007669"/>
    <property type="project" value="TreeGrafter"/>
</dbReference>
<feature type="region of interest" description="Disordered" evidence="1">
    <location>
        <begin position="1"/>
        <end position="46"/>
    </location>
</feature>
<proteinExistence type="predicted"/>
<reference evidence="4 5" key="1">
    <citation type="submission" date="2014-04" db="EMBL/GenBank/DDBJ databases">
        <title>A new species of microsporidia sheds light on the evolution of extreme parasitism.</title>
        <authorList>
            <person name="Haag K.L."/>
            <person name="James T.Y."/>
            <person name="Larsson R."/>
            <person name="Schaer T.M."/>
            <person name="Refardt D."/>
            <person name="Pombert J.-F."/>
            <person name="Ebert D."/>
        </authorList>
    </citation>
    <scope>NUCLEOTIDE SEQUENCE [LARGE SCALE GENOMIC DNA]</scope>
    <source>
        <strain evidence="4 5">UGP3</strain>
        <tissue evidence="4">Spores</tissue>
    </source>
</reference>
<dbReference type="PANTHER" id="PTHR43908">
    <property type="entry name" value="AT29763P-RELATED"/>
    <property type="match status" value="1"/>
</dbReference>
<evidence type="ECO:0000256" key="2">
    <source>
        <dbReference type="SAM" id="Phobius"/>
    </source>
</evidence>
<dbReference type="SMART" id="SM00271">
    <property type="entry name" value="DnaJ"/>
    <property type="match status" value="1"/>
</dbReference>
<dbReference type="SUPFAM" id="SSF46565">
    <property type="entry name" value="Chaperone J-domain"/>
    <property type="match status" value="1"/>
</dbReference>
<accession>A0A098VRS6</accession>
<dbReference type="Proteomes" id="UP000029725">
    <property type="component" value="Unassembled WGS sequence"/>
</dbReference>
<feature type="transmembrane region" description="Helical" evidence="2">
    <location>
        <begin position="204"/>
        <end position="224"/>
    </location>
</feature>
<dbReference type="PRINTS" id="PR00625">
    <property type="entry name" value="JDOMAIN"/>
</dbReference>
<dbReference type="AlphaFoldDB" id="A0A098VRS6"/>
<sequence length="227" mass="24818">MNGVKPPTGSSPLKAPGASFSQQDRSRESSTCDSAKSSTSKTSTVDAELVEQMLRKEPTDYYGILDVPCSASDDQVKKAYKKQALAFHPDKNAAPGADEAFKMVGRAFSVIGNPEKRKAYDTFGAEPSCHPGPHCSEASFVDPEEIFRAFFREFACAQGDVFFSTSSFQGGGFSSFPRRRNFRFSTPGRQVPTHPQEPLTAGQIFAQLVPIFVLIFLSFLNSLLTSY</sequence>
<name>A0A098VRS6_9MICR</name>
<keyword evidence="2" id="KW-0472">Membrane</keyword>
<dbReference type="HOGENOM" id="CLU_1219950_0_0_1"/>
<dbReference type="InterPro" id="IPR001623">
    <property type="entry name" value="DnaJ_domain"/>
</dbReference>
<dbReference type="VEuPathDB" id="MicrosporidiaDB:DI09_32p40"/>
<keyword evidence="2" id="KW-0812">Transmembrane</keyword>
<dbReference type="Gene3D" id="1.10.287.110">
    <property type="entry name" value="DnaJ domain"/>
    <property type="match status" value="1"/>
</dbReference>
<dbReference type="EMBL" id="JMKJ01000255">
    <property type="protein sequence ID" value="KGG51519.1"/>
    <property type="molecule type" value="Genomic_DNA"/>
</dbReference>
<dbReference type="GO" id="GO:0071218">
    <property type="term" value="P:cellular response to misfolded protein"/>
    <property type="evidence" value="ECO:0007669"/>
    <property type="project" value="TreeGrafter"/>
</dbReference>
<evidence type="ECO:0000313" key="5">
    <source>
        <dbReference type="Proteomes" id="UP000029725"/>
    </source>
</evidence>
<dbReference type="PANTHER" id="PTHR43908:SF3">
    <property type="entry name" value="AT29763P-RELATED"/>
    <property type="match status" value="1"/>
</dbReference>
<dbReference type="OrthoDB" id="2190572at2759"/>
<dbReference type="RefSeq" id="XP_013237971.1">
    <property type="nucleotide sequence ID" value="XM_013382517.1"/>
</dbReference>
<dbReference type="CDD" id="cd06257">
    <property type="entry name" value="DnaJ"/>
    <property type="match status" value="1"/>
</dbReference>
<dbReference type="PROSITE" id="PS50076">
    <property type="entry name" value="DNAJ_2"/>
    <property type="match status" value="1"/>
</dbReference>
<evidence type="ECO:0000256" key="1">
    <source>
        <dbReference type="SAM" id="MobiDB-lite"/>
    </source>
</evidence>
<organism evidence="4 5">
    <name type="scientific">Mitosporidium daphniae</name>
    <dbReference type="NCBI Taxonomy" id="1485682"/>
    <lineage>
        <taxon>Eukaryota</taxon>
        <taxon>Fungi</taxon>
        <taxon>Fungi incertae sedis</taxon>
        <taxon>Microsporidia</taxon>
        <taxon>Mitosporidium</taxon>
    </lineage>
</organism>
<keyword evidence="2" id="KW-1133">Transmembrane helix</keyword>
<evidence type="ECO:0000259" key="3">
    <source>
        <dbReference type="PROSITE" id="PS50076"/>
    </source>
</evidence>
<dbReference type="InterPro" id="IPR051100">
    <property type="entry name" value="DnaJ_subfamily_B/C"/>
</dbReference>